<keyword evidence="1" id="KW-0479">Metal-binding</keyword>
<dbReference type="GO" id="GO:0043130">
    <property type="term" value="F:ubiquitin binding"/>
    <property type="evidence" value="ECO:0007669"/>
    <property type="project" value="InterPro"/>
</dbReference>
<organism evidence="5 6">
    <name type="scientific">Fraxinus pennsylvanica</name>
    <dbReference type="NCBI Taxonomy" id="56036"/>
    <lineage>
        <taxon>Eukaryota</taxon>
        <taxon>Viridiplantae</taxon>
        <taxon>Streptophyta</taxon>
        <taxon>Embryophyta</taxon>
        <taxon>Tracheophyta</taxon>
        <taxon>Spermatophyta</taxon>
        <taxon>Magnoliopsida</taxon>
        <taxon>eudicotyledons</taxon>
        <taxon>Gunneridae</taxon>
        <taxon>Pentapetalae</taxon>
        <taxon>asterids</taxon>
        <taxon>lamiids</taxon>
        <taxon>Lamiales</taxon>
        <taxon>Oleaceae</taxon>
        <taxon>Oleeae</taxon>
        <taxon>Fraxinus</taxon>
    </lineage>
</organism>
<dbReference type="PANTHER" id="PTHR46977:SF1">
    <property type="entry name" value="PROTEIN FREE1"/>
    <property type="match status" value="1"/>
</dbReference>
<keyword evidence="2" id="KW-0863">Zinc-finger</keyword>
<reference evidence="5" key="1">
    <citation type="submission" date="2023-05" db="EMBL/GenBank/DDBJ databases">
        <authorList>
            <person name="Huff M."/>
        </authorList>
    </citation>
    <scope>NUCLEOTIDE SEQUENCE</scope>
</reference>
<evidence type="ECO:0000313" key="5">
    <source>
        <dbReference type="EMBL" id="CAI9769536.1"/>
    </source>
</evidence>
<evidence type="ECO:0000256" key="1">
    <source>
        <dbReference type="ARBA" id="ARBA00022723"/>
    </source>
</evidence>
<dbReference type="AlphaFoldDB" id="A0AAD1ZKR1"/>
<evidence type="ECO:0000259" key="4">
    <source>
        <dbReference type="Pfam" id="PF01363"/>
    </source>
</evidence>
<keyword evidence="6" id="KW-1185">Reference proteome</keyword>
<gene>
    <name evidence="5" type="ORF">FPE_LOCUS16754</name>
</gene>
<dbReference type="GO" id="GO:0070676">
    <property type="term" value="P:intralumenal vesicle formation"/>
    <property type="evidence" value="ECO:0007669"/>
    <property type="project" value="TreeGrafter"/>
</dbReference>
<proteinExistence type="predicted"/>
<keyword evidence="3" id="KW-0862">Zinc</keyword>
<evidence type="ECO:0000256" key="3">
    <source>
        <dbReference type="ARBA" id="ARBA00022833"/>
    </source>
</evidence>
<dbReference type="GO" id="GO:0031902">
    <property type="term" value="C:late endosome membrane"/>
    <property type="evidence" value="ECO:0007669"/>
    <property type="project" value="TreeGrafter"/>
</dbReference>
<evidence type="ECO:0000256" key="2">
    <source>
        <dbReference type="ARBA" id="ARBA00022771"/>
    </source>
</evidence>
<dbReference type="Pfam" id="PF01363">
    <property type="entry name" value="FYVE"/>
    <property type="match status" value="1"/>
</dbReference>
<dbReference type="InterPro" id="IPR000306">
    <property type="entry name" value="Znf_FYVE"/>
</dbReference>
<evidence type="ECO:0000313" key="6">
    <source>
        <dbReference type="Proteomes" id="UP000834106"/>
    </source>
</evidence>
<dbReference type="InterPro" id="IPR011011">
    <property type="entry name" value="Znf_FYVE_PHD"/>
</dbReference>
<dbReference type="SUPFAM" id="SSF57903">
    <property type="entry name" value="FYVE/PHD zinc finger"/>
    <property type="match status" value="1"/>
</dbReference>
<dbReference type="EMBL" id="OU503045">
    <property type="protein sequence ID" value="CAI9769536.1"/>
    <property type="molecule type" value="Genomic_DNA"/>
</dbReference>
<sequence>MNESNGASEKDGLADGANLIIKLKIISYEAFEGGCIEIALAREPSLQYFYSEELLEGLINWYYFDYVLASYVLNGAVTKCTSCGSDFNAFNRKCHYQNCGDIFRDKCTQGGGGISIIYGGITFRAKVEASLADGVSWRMLEGDIEENEYMMPPYGASYVAYGKNSKKRASMKSPSNVETRLLLSSILLNSKSSLFLSLCKYQSFFRMPNGQVSSRFQAEPPNVQQKKTLQFSVEQEEALLALVDHRTKEVVHLRQRASYYTSQMEFNTMAT</sequence>
<name>A0AAD1ZKR1_9LAMI</name>
<dbReference type="InterPro" id="IPR045893">
    <property type="entry name" value="FREE1"/>
</dbReference>
<protein>
    <recommendedName>
        <fullName evidence="4">FYVE zinc finger domain-containing protein</fullName>
    </recommendedName>
</protein>
<accession>A0AAD1ZKR1</accession>
<dbReference type="Proteomes" id="UP000834106">
    <property type="component" value="Chromosome 10"/>
</dbReference>
<feature type="domain" description="FYVE zinc finger" evidence="4">
    <location>
        <begin position="76"/>
        <end position="109"/>
    </location>
</feature>
<dbReference type="GO" id="GO:0036258">
    <property type="term" value="P:multivesicular body assembly"/>
    <property type="evidence" value="ECO:0007669"/>
    <property type="project" value="InterPro"/>
</dbReference>
<dbReference type="GO" id="GO:0000813">
    <property type="term" value="C:ESCRT I complex"/>
    <property type="evidence" value="ECO:0007669"/>
    <property type="project" value="TreeGrafter"/>
</dbReference>
<dbReference type="Gene3D" id="3.30.40.10">
    <property type="entry name" value="Zinc/RING finger domain, C3HC4 (zinc finger)"/>
    <property type="match status" value="1"/>
</dbReference>
<dbReference type="InterPro" id="IPR013083">
    <property type="entry name" value="Znf_RING/FYVE/PHD"/>
</dbReference>
<dbReference type="PANTHER" id="PTHR46977">
    <property type="entry name" value="PROTEIN FREE1"/>
    <property type="match status" value="1"/>
</dbReference>
<dbReference type="GO" id="GO:0008270">
    <property type="term" value="F:zinc ion binding"/>
    <property type="evidence" value="ECO:0007669"/>
    <property type="project" value="UniProtKB-KW"/>
</dbReference>